<reference evidence="2" key="1">
    <citation type="journal article" date="2003" name="Science">
        <title>In-depth view of structure, activity, and evolution of rice chromosome 10.</title>
        <authorList>
            <consortium name="Rice Chromosome 10 Sequencing Consortium"/>
        </authorList>
    </citation>
    <scope>NUCLEOTIDE SEQUENCE [LARGE SCALE GENOMIC DNA]</scope>
</reference>
<reference evidence="2" key="2">
    <citation type="submission" date="2003-05" db="EMBL/GenBank/DDBJ databases">
        <authorList>
            <person name="Buell C.R."/>
            <person name="Wing R.A."/>
            <person name="McCombie W.R."/>
            <person name="Messing J."/>
            <person name="Yuan Q."/>
            <person name="Ouyang S."/>
        </authorList>
    </citation>
    <scope>NUCLEOTIDE SEQUENCE</scope>
</reference>
<gene>
    <name evidence="2" type="ordered locus">LOC_Os10g30860</name>
</gene>
<dbReference type="AlphaFoldDB" id="Q337S2"/>
<sequence length="215" mass="22938">MGFLSFAGRVLFAAAFLLSAYQEYALLLPPLPLPSLKNSPLANPDLRAPRRGGGRLDLAARRAARLSGGGEGGLDVGSGGFSEFGVDGGPAAKALQPKFNTIVANISTRTGLVVPHIELKHIVAAMISLKGLGGLLFILSSSLGAYLLLFHLAFITPVVHDFYNYDIESAEFVQLFTKFAQNCALVGALLFFLAMKNSIPKRQPNRKKAPKPKST</sequence>
<keyword evidence="1" id="KW-1133">Transmembrane helix</keyword>
<dbReference type="InterPro" id="IPR008637">
    <property type="entry name" value="HR_lesion"/>
</dbReference>
<reference evidence="2" key="3">
    <citation type="submission" date="2006-07" db="EMBL/GenBank/DDBJ databases">
        <authorList>
            <person name="Buell R."/>
        </authorList>
    </citation>
    <scope>NUCLEOTIDE SEQUENCE</scope>
</reference>
<keyword evidence="1" id="KW-0812">Transmembrane</keyword>
<organism evidence="2">
    <name type="scientific">Oryza sativa subsp. japonica</name>
    <name type="common">Rice</name>
    <dbReference type="NCBI Taxonomy" id="39947"/>
    <lineage>
        <taxon>Eukaryota</taxon>
        <taxon>Viridiplantae</taxon>
        <taxon>Streptophyta</taxon>
        <taxon>Embryophyta</taxon>
        <taxon>Tracheophyta</taxon>
        <taxon>Spermatophyta</taxon>
        <taxon>Magnoliopsida</taxon>
        <taxon>Liliopsida</taxon>
        <taxon>Poales</taxon>
        <taxon>Poaceae</taxon>
        <taxon>BOP clade</taxon>
        <taxon>Oryzoideae</taxon>
        <taxon>Oryzeae</taxon>
        <taxon>Oryzinae</taxon>
        <taxon>Oryza</taxon>
        <taxon>Oryza sativa</taxon>
    </lineage>
</organism>
<dbReference type="PANTHER" id="PTHR31474">
    <property type="entry name" value="HR-LIKE LESION-INDUCER"/>
    <property type="match status" value="1"/>
</dbReference>
<protein>
    <submittedName>
        <fullName evidence="2">Expressed protein</fullName>
    </submittedName>
</protein>
<accession>Q337S2</accession>
<dbReference type="EMBL" id="DP000086">
    <property type="protein sequence ID" value="ABB47718.2"/>
    <property type="molecule type" value="Genomic_DNA"/>
</dbReference>
<feature type="transmembrane region" description="Helical" evidence="1">
    <location>
        <begin position="135"/>
        <end position="159"/>
    </location>
</feature>
<proteinExistence type="predicted"/>
<dbReference type="Pfam" id="PF05514">
    <property type="entry name" value="HR_lesion"/>
    <property type="match status" value="2"/>
</dbReference>
<dbReference type="PANTHER" id="PTHR31474:SF1">
    <property type="entry name" value="EXPRESSED PROTEIN"/>
    <property type="match status" value="1"/>
</dbReference>
<keyword evidence="1" id="KW-0472">Membrane</keyword>
<feature type="transmembrane region" description="Helical" evidence="1">
    <location>
        <begin position="179"/>
        <end position="199"/>
    </location>
</feature>
<name>Q337S2_ORYSJ</name>
<evidence type="ECO:0000313" key="2">
    <source>
        <dbReference type="EMBL" id="ABB47718.2"/>
    </source>
</evidence>
<evidence type="ECO:0000256" key="1">
    <source>
        <dbReference type="SAM" id="Phobius"/>
    </source>
</evidence>